<proteinExistence type="predicted"/>
<gene>
    <name evidence="3" type="ORF">AQI70_04320</name>
</gene>
<dbReference type="AlphaFoldDB" id="A0A117PIL9"/>
<keyword evidence="4" id="KW-1185">Reference proteome</keyword>
<evidence type="ECO:0000259" key="2">
    <source>
        <dbReference type="Pfam" id="PF21806"/>
    </source>
</evidence>
<organism evidence="3 4">
    <name type="scientific">Streptomyces curacoi</name>
    <dbReference type="NCBI Taxonomy" id="146536"/>
    <lineage>
        <taxon>Bacteria</taxon>
        <taxon>Bacillati</taxon>
        <taxon>Actinomycetota</taxon>
        <taxon>Actinomycetes</taxon>
        <taxon>Kitasatosporales</taxon>
        <taxon>Streptomycetaceae</taxon>
        <taxon>Streptomyces</taxon>
    </lineage>
</organism>
<dbReference type="InterPro" id="IPR049244">
    <property type="entry name" value="DUF6879"/>
</dbReference>
<reference evidence="3 4" key="1">
    <citation type="submission" date="2015-10" db="EMBL/GenBank/DDBJ databases">
        <title>Draft genome sequence of Streptomyces curacoi DSM 40107, type strain for the species Streptomyces curacoi.</title>
        <authorList>
            <person name="Ruckert C."/>
            <person name="Winkler A."/>
            <person name="Kalinowski J."/>
            <person name="Kampfer P."/>
            <person name="Glaeser S."/>
        </authorList>
    </citation>
    <scope>NUCLEOTIDE SEQUENCE [LARGE SCALE GENOMIC DNA]</scope>
    <source>
        <strain evidence="3 4">DSM 40107</strain>
    </source>
</reference>
<keyword evidence="1" id="KW-0812">Transmembrane</keyword>
<accession>A0A117PIL9</accession>
<comment type="caution">
    <text evidence="3">The sequence shown here is derived from an EMBL/GenBank/DDBJ whole genome shotgun (WGS) entry which is preliminary data.</text>
</comment>
<evidence type="ECO:0000313" key="3">
    <source>
        <dbReference type="EMBL" id="KUM80303.1"/>
    </source>
</evidence>
<keyword evidence="1" id="KW-1133">Transmembrane helix</keyword>
<keyword evidence="1" id="KW-0472">Membrane</keyword>
<sequence>MSGAALGTGSNGQAVPHQGQRMPKMFWRILITAGAAGGAFLLTSILNQDDGNIWQWVASIVIGSAALIVQYLLDFAERFEKVDRRFNEILAATELFSQVDGSVLRSEEVTRLVLGYTKVREQGSDIVQAFAEKELADLAKLMEGLAKGSEDRAGENHEWLINITDCVKMTLDATSTSVDRDFWYSGPAERYLDAQEKAIKRRGVEIRRLFLVKEPHDVTASLRDLCERHRRRGIDARIAVRSQMTSSRKVDDFIVFDGELCYETAPDQESNPDGTWLRCEPEHVEDRVNQFNELWAEAREPEAVPSVLTSES</sequence>
<name>A0A117PIL9_9ACTN</name>
<dbReference type="Pfam" id="PF21806">
    <property type="entry name" value="DUF6879"/>
    <property type="match status" value="1"/>
</dbReference>
<dbReference type="EMBL" id="LMWJ01000003">
    <property type="protein sequence ID" value="KUM80303.1"/>
    <property type="molecule type" value="Genomic_DNA"/>
</dbReference>
<evidence type="ECO:0000313" key="4">
    <source>
        <dbReference type="Proteomes" id="UP000054024"/>
    </source>
</evidence>
<feature type="domain" description="DUF6879" evidence="2">
    <location>
        <begin position="193"/>
        <end position="299"/>
    </location>
</feature>
<feature type="transmembrane region" description="Helical" evidence="1">
    <location>
        <begin position="26"/>
        <end position="47"/>
    </location>
</feature>
<protein>
    <recommendedName>
        <fullName evidence="2">DUF6879 domain-containing protein</fullName>
    </recommendedName>
</protein>
<dbReference type="Proteomes" id="UP000054024">
    <property type="component" value="Unassembled WGS sequence"/>
</dbReference>
<dbReference type="STRING" id="146536.AQI70_04320"/>
<evidence type="ECO:0000256" key="1">
    <source>
        <dbReference type="SAM" id="Phobius"/>
    </source>
</evidence>
<dbReference type="OrthoDB" id="3505460at2"/>
<feature type="transmembrane region" description="Helical" evidence="1">
    <location>
        <begin position="53"/>
        <end position="73"/>
    </location>
</feature>